<evidence type="ECO:0000313" key="3">
    <source>
        <dbReference type="Proteomes" id="UP000813444"/>
    </source>
</evidence>
<protein>
    <submittedName>
        <fullName evidence="2">Uncharacterized protein</fullName>
    </submittedName>
</protein>
<feature type="compositionally biased region" description="Basic and acidic residues" evidence="1">
    <location>
        <begin position="138"/>
        <end position="154"/>
    </location>
</feature>
<dbReference type="OrthoDB" id="5209158at2759"/>
<feature type="region of interest" description="Disordered" evidence="1">
    <location>
        <begin position="115"/>
        <end position="167"/>
    </location>
</feature>
<gene>
    <name evidence="2" type="ORF">B0I35DRAFT_422281</name>
</gene>
<accession>A0A8K0T0K8</accession>
<organism evidence="2 3">
    <name type="scientific">Stachybotrys elegans</name>
    <dbReference type="NCBI Taxonomy" id="80388"/>
    <lineage>
        <taxon>Eukaryota</taxon>
        <taxon>Fungi</taxon>
        <taxon>Dikarya</taxon>
        <taxon>Ascomycota</taxon>
        <taxon>Pezizomycotina</taxon>
        <taxon>Sordariomycetes</taxon>
        <taxon>Hypocreomycetidae</taxon>
        <taxon>Hypocreales</taxon>
        <taxon>Stachybotryaceae</taxon>
        <taxon>Stachybotrys</taxon>
    </lineage>
</organism>
<keyword evidence="3" id="KW-1185">Reference proteome</keyword>
<feature type="compositionally biased region" description="Low complexity" evidence="1">
    <location>
        <begin position="20"/>
        <end position="32"/>
    </location>
</feature>
<dbReference type="Proteomes" id="UP000813444">
    <property type="component" value="Unassembled WGS sequence"/>
</dbReference>
<feature type="region of interest" description="Disordered" evidence="1">
    <location>
        <begin position="1"/>
        <end position="61"/>
    </location>
</feature>
<name>A0A8K0T0K8_9HYPO</name>
<sequence length="181" mass="20023">MRKMKSRTKTKDIPQILVMSSPSSPTKSTSTRRGSRDTGFPEPFDGDRNTTLPHPDADLSPNACISQEDFTMEQIKRTRRSFLSKHRRTTSHGYITPTMEAVQSTFALAGIDTSGASSDVHNGSRPRLVSSSASMIHVPKDDLDSIGESSRDRLSPPSSPDLSARGSSIRRMSFLNRWVKK</sequence>
<proteinExistence type="predicted"/>
<reference evidence="2" key="1">
    <citation type="journal article" date="2021" name="Nat. Commun.">
        <title>Genetic determinants of endophytism in the Arabidopsis root mycobiome.</title>
        <authorList>
            <person name="Mesny F."/>
            <person name="Miyauchi S."/>
            <person name="Thiergart T."/>
            <person name="Pickel B."/>
            <person name="Atanasova L."/>
            <person name="Karlsson M."/>
            <person name="Huettel B."/>
            <person name="Barry K.W."/>
            <person name="Haridas S."/>
            <person name="Chen C."/>
            <person name="Bauer D."/>
            <person name="Andreopoulos W."/>
            <person name="Pangilinan J."/>
            <person name="LaButti K."/>
            <person name="Riley R."/>
            <person name="Lipzen A."/>
            <person name="Clum A."/>
            <person name="Drula E."/>
            <person name="Henrissat B."/>
            <person name="Kohler A."/>
            <person name="Grigoriev I.V."/>
            <person name="Martin F.M."/>
            <person name="Hacquard S."/>
        </authorList>
    </citation>
    <scope>NUCLEOTIDE SEQUENCE</scope>
    <source>
        <strain evidence="2">MPI-CAGE-CH-0235</strain>
    </source>
</reference>
<evidence type="ECO:0000313" key="2">
    <source>
        <dbReference type="EMBL" id="KAH7326264.1"/>
    </source>
</evidence>
<comment type="caution">
    <text evidence="2">The sequence shown here is derived from an EMBL/GenBank/DDBJ whole genome shotgun (WGS) entry which is preliminary data.</text>
</comment>
<evidence type="ECO:0000256" key="1">
    <source>
        <dbReference type="SAM" id="MobiDB-lite"/>
    </source>
</evidence>
<dbReference type="EMBL" id="JAGPNK010000002">
    <property type="protein sequence ID" value="KAH7326264.1"/>
    <property type="molecule type" value="Genomic_DNA"/>
</dbReference>
<dbReference type="AlphaFoldDB" id="A0A8K0T0K8"/>